<name>A0ABY2AQQ4_9GAMM</name>
<evidence type="ECO:0000313" key="1">
    <source>
        <dbReference type="EMBL" id="TCI05500.1"/>
    </source>
</evidence>
<comment type="caution">
    <text evidence="1">The sequence shown here is derived from an EMBL/GenBank/DDBJ whole genome shotgun (WGS) entry which is preliminary data.</text>
</comment>
<evidence type="ECO:0000313" key="2">
    <source>
        <dbReference type="Proteomes" id="UP000292554"/>
    </source>
</evidence>
<dbReference type="RefSeq" id="WP_131414629.1">
    <property type="nucleotide sequence ID" value="NZ_SJXE01000001.1"/>
</dbReference>
<gene>
    <name evidence="1" type="ORF">EZV61_06080</name>
</gene>
<proteinExistence type="predicted"/>
<organism evidence="1 2">
    <name type="scientific">Corallincola luteus</name>
    <dbReference type="NCBI Taxonomy" id="1775177"/>
    <lineage>
        <taxon>Bacteria</taxon>
        <taxon>Pseudomonadati</taxon>
        <taxon>Pseudomonadota</taxon>
        <taxon>Gammaproteobacteria</taxon>
        <taxon>Alteromonadales</taxon>
        <taxon>Psychromonadaceae</taxon>
        <taxon>Corallincola</taxon>
    </lineage>
</organism>
<protein>
    <recommendedName>
        <fullName evidence="3">SMI1/KNR4 family protein</fullName>
    </recommendedName>
</protein>
<dbReference type="Proteomes" id="UP000292554">
    <property type="component" value="Unassembled WGS sequence"/>
</dbReference>
<keyword evidence="2" id="KW-1185">Reference proteome</keyword>
<evidence type="ECO:0008006" key="3">
    <source>
        <dbReference type="Google" id="ProtNLM"/>
    </source>
</evidence>
<sequence length="161" mass="17845">MMCEDWGFIVISAPEHFLSKLDPESADGAPLVAEIASLAGVTPNLFNGLHFQFEQLGRANGLAWFVFDCAHWPVLLSNLTLPIADIQIYARIQDDEGRELFYALPEEGERLIVIWDGEEMSTNASVQPVADETSLSALAKWQSLVPDKVKSAVPEFLEIEL</sequence>
<dbReference type="EMBL" id="SJXE01000001">
    <property type="protein sequence ID" value="TCI05500.1"/>
    <property type="molecule type" value="Genomic_DNA"/>
</dbReference>
<accession>A0ABY2AQQ4</accession>
<reference evidence="1 2" key="1">
    <citation type="submission" date="2019-02" db="EMBL/GenBank/DDBJ databases">
        <title>Corallincola luteus sp. nov., a marine bacterium isolated from surface sediment of Bohai Sea in China.</title>
        <authorList>
            <person name="Ren Q."/>
        </authorList>
    </citation>
    <scope>NUCLEOTIDE SEQUENCE [LARGE SCALE GENOMIC DNA]</scope>
    <source>
        <strain evidence="1 2">DASS28</strain>
    </source>
</reference>